<dbReference type="PANTHER" id="PTHR11934">
    <property type="entry name" value="RIBOSE-5-PHOSPHATE ISOMERASE"/>
    <property type="match status" value="1"/>
</dbReference>
<dbReference type="GO" id="GO:0005829">
    <property type="term" value="C:cytosol"/>
    <property type="evidence" value="ECO:0007669"/>
    <property type="project" value="TreeGrafter"/>
</dbReference>
<gene>
    <name evidence="3" type="primary">rpiA</name>
    <name evidence="4" type="ordered locus">Msip34_1138</name>
</gene>
<organism evidence="4 5">
    <name type="scientific">Methylovorus glucosotrophus (strain SIP3-4)</name>
    <dbReference type="NCBI Taxonomy" id="582744"/>
    <lineage>
        <taxon>Bacteria</taxon>
        <taxon>Pseudomonadati</taxon>
        <taxon>Pseudomonadota</taxon>
        <taxon>Betaproteobacteria</taxon>
        <taxon>Nitrosomonadales</taxon>
        <taxon>Methylophilaceae</taxon>
        <taxon>Methylovorus</taxon>
    </lineage>
</organism>
<dbReference type="Gene3D" id="3.40.50.1360">
    <property type="match status" value="1"/>
</dbReference>
<accession>C6XCW0</accession>
<dbReference type="SUPFAM" id="SSF100950">
    <property type="entry name" value="NagB/RpiA/CoA transferase-like"/>
    <property type="match status" value="1"/>
</dbReference>
<keyword evidence="5" id="KW-1185">Reference proteome</keyword>
<reference evidence="4 5" key="2">
    <citation type="journal article" date="2011" name="J. Bacteriol.">
        <title>Genomes of three methylotrophs from a single niche uncover genetic and metabolic divergence of Methylophilaceae.</title>
        <authorList>
            <person name="Lapidus A."/>
            <person name="Clum A."/>
            <person name="Labutti K."/>
            <person name="Kaluzhnaya M.G."/>
            <person name="Lim S."/>
            <person name="Beck D.A."/>
            <person name="Glavina Del Rio T."/>
            <person name="Nolan M."/>
            <person name="Mavromatis K."/>
            <person name="Huntemann M."/>
            <person name="Lucas S."/>
            <person name="Lidstrom M.E."/>
            <person name="Ivanova N."/>
            <person name="Chistoserdova L."/>
        </authorList>
    </citation>
    <scope>NUCLEOTIDE SEQUENCE [LARGE SCALE GENOMIC DNA]</scope>
    <source>
        <strain evidence="4 5">SIP3-4</strain>
    </source>
</reference>
<dbReference type="GO" id="GO:0009052">
    <property type="term" value="P:pentose-phosphate shunt, non-oxidative branch"/>
    <property type="evidence" value="ECO:0007669"/>
    <property type="project" value="UniProtKB-UniRule"/>
</dbReference>
<keyword evidence="2 3" id="KW-0413">Isomerase</keyword>
<protein>
    <recommendedName>
        <fullName evidence="3">Ribose-5-phosphate isomerase A</fullName>
        <ecNumber evidence="3">5.3.1.6</ecNumber>
    </recommendedName>
    <alternativeName>
        <fullName evidence="3">Phosphoriboisomerase A</fullName>
        <shortName evidence="3">PRI</shortName>
    </alternativeName>
</protein>
<comment type="subunit">
    <text evidence="3">Homodimer.</text>
</comment>
<dbReference type="SUPFAM" id="SSF75445">
    <property type="entry name" value="D-ribose-5-phosphate isomerase (RpiA), lid domain"/>
    <property type="match status" value="1"/>
</dbReference>
<dbReference type="eggNOG" id="COG0120">
    <property type="taxonomic scope" value="Bacteria"/>
</dbReference>
<evidence type="ECO:0000256" key="2">
    <source>
        <dbReference type="ARBA" id="ARBA00023235"/>
    </source>
</evidence>
<feature type="binding site" evidence="3">
    <location>
        <begin position="81"/>
        <end position="84"/>
    </location>
    <ligand>
        <name>substrate</name>
    </ligand>
</feature>
<dbReference type="PANTHER" id="PTHR11934:SF0">
    <property type="entry name" value="RIBOSE-5-PHOSPHATE ISOMERASE"/>
    <property type="match status" value="1"/>
</dbReference>
<dbReference type="EC" id="5.3.1.6" evidence="3"/>
<dbReference type="FunFam" id="3.40.50.1360:FF:000001">
    <property type="entry name" value="Ribose-5-phosphate isomerase A"/>
    <property type="match status" value="1"/>
</dbReference>
<dbReference type="NCBIfam" id="NF001924">
    <property type="entry name" value="PRK00702.1"/>
    <property type="match status" value="1"/>
</dbReference>
<evidence type="ECO:0000313" key="4">
    <source>
        <dbReference type="EMBL" id="ACT50385.1"/>
    </source>
</evidence>
<evidence type="ECO:0000256" key="1">
    <source>
        <dbReference type="ARBA" id="ARBA00001713"/>
    </source>
</evidence>
<dbReference type="AlphaFoldDB" id="C6XCW0"/>
<dbReference type="HAMAP" id="MF_00170">
    <property type="entry name" value="Rib_5P_isom_A"/>
    <property type="match status" value="1"/>
</dbReference>
<dbReference type="HOGENOM" id="CLU_056590_1_1_4"/>
<proteinExistence type="inferred from homology"/>
<dbReference type="InterPro" id="IPR037171">
    <property type="entry name" value="NagB/RpiA_transferase-like"/>
</dbReference>
<feature type="binding site" evidence="3">
    <location>
        <position position="121"/>
    </location>
    <ligand>
        <name>substrate</name>
    </ligand>
</feature>
<dbReference type="Proteomes" id="UP000002743">
    <property type="component" value="Chromosome"/>
</dbReference>
<dbReference type="EMBL" id="CP001674">
    <property type="protein sequence ID" value="ACT50385.1"/>
    <property type="molecule type" value="Genomic_DNA"/>
</dbReference>
<dbReference type="Pfam" id="PF06026">
    <property type="entry name" value="Rib_5-P_isom_A"/>
    <property type="match status" value="1"/>
</dbReference>
<dbReference type="InterPro" id="IPR004788">
    <property type="entry name" value="Ribose5P_isomerase_type_A"/>
</dbReference>
<evidence type="ECO:0000256" key="3">
    <source>
        <dbReference type="HAMAP-Rule" id="MF_00170"/>
    </source>
</evidence>
<dbReference type="RefSeq" id="WP_013441988.1">
    <property type="nucleotide sequence ID" value="NC_012969.1"/>
</dbReference>
<comment type="similarity">
    <text evidence="3">Belongs to the ribose 5-phosphate isomerase family.</text>
</comment>
<feature type="active site" description="Proton acceptor" evidence="3">
    <location>
        <position position="103"/>
    </location>
</feature>
<dbReference type="InterPro" id="IPR020672">
    <property type="entry name" value="Ribose5P_isomerase_typA_subgr"/>
</dbReference>
<feature type="binding site" evidence="3">
    <location>
        <begin position="25"/>
        <end position="28"/>
    </location>
    <ligand>
        <name>substrate</name>
    </ligand>
</feature>
<reference evidence="5" key="1">
    <citation type="submission" date="2009-07" db="EMBL/GenBank/DDBJ databases">
        <title>Complete sequence of chromosome of Methylovorus sp. SIP3-4.</title>
        <authorList>
            <person name="Lucas S."/>
            <person name="Copeland A."/>
            <person name="Lapidus A."/>
            <person name="Glavina del Rio T."/>
            <person name="Tice H."/>
            <person name="Bruce D."/>
            <person name="Goodwin L."/>
            <person name="Pitluck S."/>
            <person name="Clum A."/>
            <person name="Larimer F."/>
            <person name="Land M."/>
            <person name="Hauser L."/>
            <person name="Kyrpides N."/>
            <person name="Mikhailova N."/>
            <person name="Kayluzhnaya M."/>
            <person name="Chistoserdova L."/>
        </authorList>
    </citation>
    <scope>NUCLEOTIDE SEQUENCE [LARGE SCALE GENOMIC DNA]</scope>
    <source>
        <strain evidence="5">SIP3-4</strain>
    </source>
</reference>
<dbReference type="NCBIfam" id="TIGR00021">
    <property type="entry name" value="rpiA"/>
    <property type="match status" value="1"/>
</dbReference>
<dbReference type="KEGG" id="mei:Msip34_1138"/>
<dbReference type="UniPathway" id="UPA00115">
    <property type="reaction ID" value="UER00412"/>
</dbReference>
<sequence>MNDKQLVAEHAASLVEDSMIVGLGTGSTANYFIEALSRRQRDEGLRITTVASSTISAIKAAEHGLPLLDISQLGHLDLYVDGADEITPGLTLLKGRGQDLVMEKLLARAAERFVVVADKSKQVSRIGEKFVIPVEVMPAAWKIVRHALEKANGEAELRLNASKDNVAVTAHGSYVLDVRFPDWLDDAELDILLNNTPGVVEHGVFRGLASLVLIADQGQVDVVHA</sequence>
<dbReference type="OrthoDB" id="5870696at2"/>
<comment type="catalytic activity">
    <reaction evidence="1 3">
        <text>aldehydo-D-ribose 5-phosphate = D-ribulose 5-phosphate</text>
        <dbReference type="Rhea" id="RHEA:14657"/>
        <dbReference type="ChEBI" id="CHEBI:58121"/>
        <dbReference type="ChEBI" id="CHEBI:58273"/>
        <dbReference type="EC" id="5.3.1.6"/>
    </reaction>
</comment>
<evidence type="ECO:0000313" key="5">
    <source>
        <dbReference type="Proteomes" id="UP000002743"/>
    </source>
</evidence>
<comment type="pathway">
    <text evidence="3">Carbohydrate degradation; pentose phosphate pathway; D-ribose 5-phosphate from D-ribulose 5-phosphate (non-oxidative stage): step 1/1.</text>
</comment>
<name>C6XCW0_METGS</name>
<dbReference type="GO" id="GO:0004751">
    <property type="term" value="F:ribose-5-phosphate isomerase activity"/>
    <property type="evidence" value="ECO:0007669"/>
    <property type="project" value="UniProtKB-UniRule"/>
</dbReference>
<dbReference type="Gene3D" id="3.30.70.260">
    <property type="match status" value="1"/>
</dbReference>
<feature type="binding site" evidence="3">
    <location>
        <begin position="94"/>
        <end position="97"/>
    </location>
    <ligand>
        <name>substrate</name>
    </ligand>
</feature>
<dbReference type="STRING" id="582744.Msip34_1138"/>
<dbReference type="GO" id="GO:0006014">
    <property type="term" value="P:D-ribose metabolic process"/>
    <property type="evidence" value="ECO:0007669"/>
    <property type="project" value="TreeGrafter"/>
</dbReference>
<dbReference type="CDD" id="cd01398">
    <property type="entry name" value="RPI_A"/>
    <property type="match status" value="1"/>
</dbReference>
<comment type="function">
    <text evidence="3">Catalyzes the reversible conversion of ribose-5-phosphate to ribulose 5-phosphate.</text>
</comment>